<keyword evidence="4" id="KW-0158">Chromosome</keyword>
<evidence type="ECO:0000256" key="5">
    <source>
        <dbReference type="ARBA" id="ARBA00023054"/>
    </source>
</evidence>
<dbReference type="GO" id="GO:0000781">
    <property type="term" value="C:chromosome, telomeric region"/>
    <property type="evidence" value="ECO:0007669"/>
    <property type="project" value="UniProtKB-SubCell"/>
</dbReference>
<protein>
    <recommendedName>
        <fullName evidence="3">Structural maintenance of chromosomes protein 5</fullName>
    </recommendedName>
</protein>
<dbReference type="EMBL" id="WNYA01000012">
    <property type="protein sequence ID" value="KAG8551067.1"/>
    <property type="molecule type" value="Genomic_DNA"/>
</dbReference>
<dbReference type="GO" id="GO:0016887">
    <property type="term" value="F:ATP hydrolysis activity"/>
    <property type="evidence" value="ECO:0007669"/>
    <property type="project" value="InterPro"/>
</dbReference>
<dbReference type="GO" id="GO:0030915">
    <property type="term" value="C:Smc5-Smc6 complex"/>
    <property type="evidence" value="ECO:0007669"/>
    <property type="project" value="TreeGrafter"/>
</dbReference>
<evidence type="ECO:0000256" key="2">
    <source>
        <dbReference type="ARBA" id="ARBA00010171"/>
    </source>
</evidence>
<dbReference type="Pfam" id="PF13476">
    <property type="entry name" value="AAA_23"/>
    <property type="match status" value="1"/>
</dbReference>
<dbReference type="InterPro" id="IPR038729">
    <property type="entry name" value="Rad50/SbcC_AAA"/>
</dbReference>
<dbReference type="GO" id="GO:0003697">
    <property type="term" value="F:single-stranded DNA binding"/>
    <property type="evidence" value="ECO:0007669"/>
    <property type="project" value="TreeGrafter"/>
</dbReference>
<comment type="subcellular location">
    <subcellularLocation>
        <location evidence="1">Chromosome</location>
        <location evidence="1">Telomere</location>
    </subcellularLocation>
</comment>
<dbReference type="Gene3D" id="3.40.50.300">
    <property type="entry name" value="P-loop containing nucleotide triphosphate hydrolases"/>
    <property type="match status" value="1"/>
</dbReference>
<accession>A0AAV6ZNW6</accession>
<dbReference type="AlphaFoldDB" id="A0AAV6ZNW6"/>
<reference evidence="7" key="1">
    <citation type="thesis" date="2020" institute="ProQuest LLC" country="789 East Eisenhower Parkway, Ann Arbor, MI, USA">
        <title>Comparative Genomics and Chromosome Evolution.</title>
        <authorList>
            <person name="Mudd A.B."/>
        </authorList>
    </citation>
    <scope>NUCLEOTIDE SEQUENCE</scope>
    <source>
        <strain evidence="7">237g6f4</strain>
        <tissue evidence="7">Blood</tissue>
    </source>
</reference>
<keyword evidence="5" id="KW-0175">Coiled coil</keyword>
<keyword evidence="8" id="KW-1185">Reference proteome</keyword>
<evidence type="ECO:0000256" key="3">
    <source>
        <dbReference type="ARBA" id="ARBA00018687"/>
    </source>
</evidence>
<organism evidence="7 8">
    <name type="scientific">Engystomops pustulosus</name>
    <name type="common">Tungara frog</name>
    <name type="synonym">Physalaemus pustulosus</name>
    <dbReference type="NCBI Taxonomy" id="76066"/>
    <lineage>
        <taxon>Eukaryota</taxon>
        <taxon>Metazoa</taxon>
        <taxon>Chordata</taxon>
        <taxon>Craniata</taxon>
        <taxon>Vertebrata</taxon>
        <taxon>Euteleostomi</taxon>
        <taxon>Amphibia</taxon>
        <taxon>Batrachia</taxon>
        <taxon>Anura</taxon>
        <taxon>Neobatrachia</taxon>
        <taxon>Hyloidea</taxon>
        <taxon>Leptodactylidae</taxon>
        <taxon>Leiuperinae</taxon>
        <taxon>Engystomops</taxon>
    </lineage>
</organism>
<gene>
    <name evidence="7" type="ORF">GDO81_018430</name>
</gene>
<dbReference type="SUPFAM" id="SSF52540">
    <property type="entry name" value="P-loop containing nucleoside triphosphate hydrolases"/>
    <property type="match status" value="1"/>
</dbReference>
<keyword evidence="4" id="KW-0779">Telomere</keyword>
<comment type="similarity">
    <text evidence="2">Belongs to the SMC family. SMC5 subfamily.</text>
</comment>
<dbReference type="InterPro" id="IPR027417">
    <property type="entry name" value="P-loop_NTPase"/>
</dbReference>
<dbReference type="GO" id="GO:0000724">
    <property type="term" value="P:double-strand break repair via homologous recombination"/>
    <property type="evidence" value="ECO:0007669"/>
    <property type="project" value="TreeGrafter"/>
</dbReference>
<dbReference type="PANTHER" id="PTHR45916">
    <property type="entry name" value="STRUCTURAL MAINTENANCE OF CHROMOSOMES PROTEIN 5"/>
    <property type="match status" value="1"/>
</dbReference>
<sequence>MATPLGKRKADGSKSLAGRQEQYKQYVDGAIVRIRMENFLTYDMCEVFPGPHLNMIVGANGTGKSSIVCAICLGLAGKTSFIGRADKVFYNFF</sequence>
<evidence type="ECO:0000313" key="8">
    <source>
        <dbReference type="Proteomes" id="UP000824782"/>
    </source>
</evidence>
<proteinExistence type="inferred from homology"/>
<dbReference type="Proteomes" id="UP000824782">
    <property type="component" value="Unassembled WGS sequence"/>
</dbReference>
<evidence type="ECO:0000256" key="1">
    <source>
        <dbReference type="ARBA" id="ARBA00004574"/>
    </source>
</evidence>
<comment type="caution">
    <text evidence="7">The sequence shown here is derived from an EMBL/GenBank/DDBJ whole genome shotgun (WGS) entry which is preliminary data.</text>
</comment>
<evidence type="ECO:0000313" key="7">
    <source>
        <dbReference type="EMBL" id="KAG8551067.1"/>
    </source>
</evidence>
<evidence type="ECO:0000256" key="4">
    <source>
        <dbReference type="ARBA" id="ARBA00022895"/>
    </source>
</evidence>
<name>A0AAV6ZNW6_ENGPU</name>
<dbReference type="GO" id="GO:0005634">
    <property type="term" value="C:nucleus"/>
    <property type="evidence" value="ECO:0007669"/>
    <property type="project" value="TreeGrafter"/>
</dbReference>
<evidence type="ECO:0000259" key="6">
    <source>
        <dbReference type="Pfam" id="PF13476"/>
    </source>
</evidence>
<dbReference type="PANTHER" id="PTHR45916:SF1">
    <property type="entry name" value="STRUCTURAL MAINTENANCE OF CHROMOSOMES PROTEIN 5"/>
    <property type="match status" value="1"/>
</dbReference>
<feature type="domain" description="Rad50/SbcC-type AAA" evidence="6">
    <location>
        <begin position="33"/>
        <end position="86"/>
    </location>
</feature>